<evidence type="ECO:0000256" key="1">
    <source>
        <dbReference type="ARBA" id="ARBA00009981"/>
    </source>
</evidence>
<dbReference type="Proteomes" id="UP000216991">
    <property type="component" value="Unassembled WGS sequence"/>
</dbReference>
<accession>A0A255YCX0</accession>
<dbReference type="OrthoDB" id="9800503at2"/>
<dbReference type="InterPro" id="IPR006442">
    <property type="entry name" value="Antitoxin_Phd/YefM"/>
</dbReference>
<dbReference type="AlphaFoldDB" id="A0A255YCX0"/>
<evidence type="ECO:0000313" key="3">
    <source>
        <dbReference type="EMBL" id="OYQ27082.1"/>
    </source>
</evidence>
<comment type="similarity">
    <text evidence="1 2">Belongs to the phD/YefM antitoxin family.</text>
</comment>
<sequence length="85" mass="9167">MARYSVVEAKNNLSALIDAAQAGEEVVITRHGKPAARMVPSRAPEEAEPPSMAVVLDELRQLRASVPATGLSRAALIRQLRDEGY</sequence>
<comment type="function">
    <text evidence="2">Antitoxin component of a type II toxin-antitoxin (TA) system.</text>
</comment>
<comment type="caution">
    <text evidence="3">The sequence shown here is derived from an EMBL/GenBank/DDBJ whole genome shotgun (WGS) entry which is preliminary data.</text>
</comment>
<dbReference type="EMBL" id="NOXT01000115">
    <property type="protein sequence ID" value="OYQ27082.1"/>
    <property type="molecule type" value="Genomic_DNA"/>
</dbReference>
<organism evidence="3 4">
    <name type="scientific">Sandarakinorhabdus cyanobacteriorum</name>
    <dbReference type="NCBI Taxonomy" id="1981098"/>
    <lineage>
        <taxon>Bacteria</taxon>
        <taxon>Pseudomonadati</taxon>
        <taxon>Pseudomonadota</taxon>
        <taxon>Alphaproteobacteria</taxon>
        <taxon>Sphingomonadales</taxon>
        <taxon>Sphingosinicellaceae</taxon>
        <taxon>Sandarakinorhabdus</taxon>
    </lineage>
</organism>
<dbReference type="RefSeq" id="WP_094474131.1">
    <property type="nucleotide sequence ID" value="NZ_NOXT01000115.1"/>
</dbReference>
<dbReference type="SUPFAM" id="SSF143120">
    <property type="entry name" value="YefM-like"/>
    <property type="match status" value="1"/>
</dbReference>
<evidence type="ECO:0000313" key="4">
    <source>
        <dbReference type="Proteomes" id="UP000216991"/>
    </source>
</evidence>
<dbReference type="InterPro" id="IPR051416">
    <property type="entry name" value="phD-YefM_TA_antitoxins"/>
</dbReference>
<dbReference type="InterPro" id="IPR036165">
    <property type="entry name" value="YefM-like_sf"/>
</dbReference>
<protein>
    <recommendedName>
        <fullName evidence="2">Antitoxin</fullName>
    </recommendedName>
</protein>
<dbReference type="PANTHER" id="PTHR35377">
    <property type="entry name" value="ANTITOXIN VAPB49-RELATED-RELATED"/>
    <property type="match status" value="1"/>
</dbReference>
<dbReference type="NCBIfam" id="TIGR01552">
    <property type="entry name" value="phd_fam"/>
    <property type="match status" value="1"/>
</dbReference>
<gene>
    <name evidence="3" type="ORF">CHU93_11265</name>
</gene>
<dbReference type="Pfam" id="PF02604">
    <property type="entry name" value="PhdYeFM_antitox"/>
    <property type="match status" value="1"/>
</dbReference>
<proteinExistence type="inferred from homology"/>
<keyword evidence="4" id="KW-1185">Reference proteome</keyword>
<name>A0A255YCX0_9SPHN</name>
<dbReference type="Gene3D" id="3.40.1620.10">
    <property type="entry name" value="YefM-like domain"/>
    <property type="match status" value="1"/>
</dbReference>
<evidence type="ECO:0000256" key="2">
    <source>
        <dbReference type="RuleBase" id="RU362080"/>
    </source>
</evidence>
<reference evidence="3 4" key="1">
    <citation type="submission" date="2017-07" db="EMBL/GenBank/DDBJ databases">
        <title>Sandarakinorhabdus cyanobacteriorum sp. nov., a novel bacterium isolated from cyanobacterial aggregates in a eutrophic lake.</title>
        <authorList>
            <person name="Cai H."/>
        </authorList>
    </citation>
    <scope>NUCLEOTIDE SEQUENCE [LARGE SCALE GENOMIC DNA]</scope>
    <source>
        <strain evidence="3 4">TH057</strain>
    </source>
</reference>